<dbReference type="Proteomes" id="UP000603200">
    <property type="component" value="Unassembled WGS sequence"/>
</dbReference>
<keyword evidence="2" id="KW-1185">Reference proteome</keyword>
<name>A0ABQ4A468_9ACTN</name>
<evidence type="ECO:0000313" key="1">
    <source>
        <dbReference type="EMBL" id="GIE25649.1"/>
    </source>
</evidence>
<protein>
    <submittedName>
        <fullName evidence="1">Uncharacterized protein</fullName>
    </submittedName>
</protein>
<evidence type="ECO:0000313" key="2">
    <source>
        <dbReference type="Proteomes" id="UP000603200"/>
    </source>
</evidence>
<comment type="caution">
    <text evidence="1">The sequence shown here is derived from an EMBL/GenBank/DDBJ whole genome shotgun (WGS) entry which is preliminary data.</text>
</comment>
<accession>A0ABQ4A468</accession>
<reference evidence="1 2" key="1">
    <citation type="submission" date="2021-01" db="EMBL/GenBank/DDBJ databases">
        <title>Whole genome shotgun sequence of Actinoplanes humidus NBRC 14915.</title>
        <authorList>
            <person name="Komaki H."/>
            <person name="Tamura T."/>
        </authorList>
    </citation>
    <scope>NUCLEOTIDE SEQUENCE [LARGE SCALE GENOMIC DNA]</scope>
    <source>
        <strain evidence="1 2">NBRC 14915</strain>
    </source>
</reference>
<gene>
    <name evidence="1" type="ORF">Ahu01nite_087510</name>
</gene>
<organism evidence="1 2">
    <name type="scientific">Winogradskya humida</name>
    <dbReference type="NCBI Taxonomy" id="113566"/>
    <lineage>
        <taxon>Bacteria</taxon>
        <taxon>Bacillati</taxon>
        <taxon>Actinomycetota</taxon>
        <taxon>Actinomycetes</taxon>
        <taxon>Micromonosporales</taxon>
        <taxon>Micromonosporaceae</taxon>
        <taxon>Winogradskya</taxon>
    </lineage>
</organism>
<sequence length="65" mass="7297">MFEVFVDEADDAQVLHLNRLGRRAQRRRRAGQVRYSMLISGLDASTDTIRSWAGRPAAVSRPDGP</sequence>
<proteinExistence type="predicted"/>
<dbReference type="EMBL" id="BOMN01000125">
    <property type="protein sequence ID" value="GIE25649.1"/>
    <property type="molecule type" value="Genomic_DNA"/>
</dbReference>